<accession>A1ZR01</accession>
<dbReference type="EMBL" id="AAWS01000026">
    <property type="protein sequence ID" value="EAY27090.1"/>
    <property type="molecule type" value="Genomic_DNA"/>
</dbReference>
<keyword evidence="2" id="KW-1185">Reference proteome</keyword>
<organism evidence="1 2">
    <name type="scientific">Microscilla marina ATCC 23134</name>
    <dbReference type="NCBI Taxonomy" id="313606"/>
    <lineage>
        <taxon>Bacteria</taxon>
        <taxon>Pseudomonadati</taxon>
        <taxon>Bacteroidota</taxon>
        <taxon>Cytophagia</taxon>
        <taxon>Cytophagales</taxon>
        <taxon>Microscillaceae</taxon>
        <taxon>Microscilla</taxon>
    </lineage>
</organism>
<name>A1ZR01_MICM2</name>
<protein>
    <submittedName>
        <fullName evidence="1">Uncharacterized protein</fullName>
    </submittedName>
</protein>
<proteinExistence type="predicted"/>
<dbReference type="Proteomes" id="UP000004095">
    <property type="component" value="Unassembled WGS sequence"/>
</dbReference>
<reference evidence="1 2" key="1">
    <citation type="submission" date="2007-01" db="EMBL/GenBank/DDBJ databases">
        <authorList>
            <person name="Haygood M."/>
            <person name="Podell S."/>
            <person name="Anderson C."/>
            <person name="Hopkinson B."/>
            <person name="Roe K."/>
            <person name="Barbeau K."/>
            <person name="Gaasterland T."/>
            <person name="Ferriera S."/>
            <person name="Johnson J."/>
            <person name="Kravitz S."/>
            <person name="Beeson K."/>
            <person name="Sutton G."/>
            <person name="Rogers Y.-H."/>
            <person name="Friedman R."/>
            <person name="Frazier M."/>
            <person name="Venter J.C."/>
        </authorList>
    </citation>
    <scope>NUCLEOTIDE SEQUENCE [LARGE SCALE GENOMIC DNA]</scope>
    <source>
        <strain evidence="1 2">ATCC 23134</strain>
    </source>
</reference>
<evidence type="ECO:0000313" key="2">
    <source>
        <dbReference type="Proteomes" id="UP000004095"/>
    </source>
</evidence>
<dbReference type="AlphaFoldDB" id="A1ZR01"/>
<comment type="caution">
    <text evidence="1">The sequence shown here is derived from an EMBL/GenBank/DDBJ whole genome shotgun (WGS) entry which is preliminary data.</text>
</comment>
<sequence>MVHCLDTLNDQSFWQYARFYGILAENFQYDRYKATVMLLKANRMNNSFAKKELRHLGFQSVPVKKVS</sequence>
<evidence type="ECO:0000313" key="1">
    <source>
        <dbReference type="EMBL" id="EAY27090.1"/>
    </source>
</evidence>
<gene>
    <name evidence="1" type="ORF">M23134_08364</name>
</gene>